<dbReference type="OrthoDB" id="8546908at2"/>
<dbReference type="EMBL" id="AP012547">
    <property type="protein sequence ID" value="BAO30832.1"/>
    <property type="molecule type" value="Genomic_DNA"/>
</dbReference>
<evidence type="ECO:0008006" key="5">
    <source>
        <dbReference type="Google" id="ProtNLM"/>
    </source>
</evidence>
<evidence type="ECO:0000256" key="2">
    <source>
        <dbReference type="SAM" id="SignalP"/>
    </source>
</evidence>
<dbReference type="RefSeq" id="WP_041100432.1">
    <property type="nucleotide sequence ID" value="NZ_AP012547.1"/>
</dbReference>
<organism evidence="3 4">
    <name type="scientific">Sulfuritalea hydrogenivorans sk43H</name>
    <dbReference type="NCBI Taxonomy" id="1223802"/>
    <lineage>
        <taxon>Bacteria</taxon>
        <taxon>Pseudomonadati</taxon>
        <taxon>Pseudomonadota</taxon>
        <taxon>Betaproteobacteria</taxon>
        <taxon>Nitrosomonadales</taxon>
        <taxon>Sterolibacteriaceae</taxon>
        <taxon>Sulfuritalea</taxon>
    </lineage>
</organism>
<evidence type="ECO:0000256" key="1">
    <source>
        <dbReference type="SAM" id="MobiDB-lite"/>
    </source>
</evidence>
<dbReference type="Pfam" id="PF12276">
    <property type="entry name" value="DUF3617"/>
    <property type="match status" value="1"/>
</dbReference>
<evidence type="ECO:0000313" key="3">
    <source>
        <dbReference type="EMBL" id="BAO30832.1"/>
    </source>
</evidence>
<feature type="region of interest" description="Disordered" evidence="1">
    <location>
        <begin position="76"/>
        <end position="100"/>
    </location>
</feature>
<evidence type="ECO:0000313" key="4">
    <source>
        <dbReference type="Proteomes" id="UP000031637"/>
    </source>
</evidence>
<keyword evidence="4" id="KW-1185">Reference proteome</keyword>
<feature type="signal peptide" evidence="2">
    <location>
        <begin position="1"/>
        <end position="21"/>
    </location>
</feature>
<dbReference type="InterPro" id="IPR022061">
    <property type="entry name" value="DUF3617"/>
</dbReference>
<reference evidence="3 4" key="1">
    <citation type="journal article" date="2014" name="Syst. Appl. Microbiol.">
        <title>Complete genomes of freshwater sulfur oxidizers Sulfuricella denitrificans skB26 and Sulfuritalea hydrogenivorans sk43H: genetic insights into the sulfur oxidation pathway of betaproteobacteria.</title>
        <authorList>
            <person name="Watanabe T."/>
            <person name="Kojima H."/>
            <person name="Fukui M."/>
        </authorList>
    </citation>
    <scope>NUCLEOTIDE SEQUENCE [LARGE SCALE GENOMIC DNA]</scope>
    <source>
        <strain evidence="3">DSM22779</strain>
    </source>
</reference>
<dbReference type="AlphaFoldDB" id="W0SIS3"/>
<dbReference type="KEGG" id="shd:SUTH_03054"/>
<sequence>MRKLASLVIVAATSLAATAHAMKPGLWEITTQMSGGGMPAMPAMPEAQRKQMEAMGVKMPGGPGGGMTMAVKHCVTKEQAEKRQPPQTDEDRKHKCEQKDVKVSGNTVTWKIVCTGEQKMTGTGSMTYQGEEAYKGESTFTMEGGKRGPMTMKQNYSGKWLAAACK</sequence>
<protein>
    <recommendedName>
        <fullName evidence="5">DUF3617 domain-containing protein</fullName>
    </recommendedName>
</protein>
<dbReference type="Proteomes" id="UP000031637">
    <property type="component" value="Chromosome"/>
</dbReference>
<dbReference type="HOGENOM" id="CLU_1546024_0_0_4"/>
<proteinExistence type="predicted"/>
<gene>
    <name evidence="3" type="ORF">SUTH_03054</name>
</gene>
<keyword evidence="2" id="KW-0732">Signal</keyword>
<accession>W0SIS3</accession>
<dbReference type="STRING" id="1223802.SUTH_03054"/>
<feature type="chain" id="PRO_5004795005" description="DUF3617 domain-containing protein" evidence="2">
    <location>
        <begin position="22"/>
        <end position="166"/>
    </location>
</feature>
<name>W0SIS3_9PROT</name>